<evidence type="ECO:0000256" key="16">
    <source>
        <dbReference type="SAM" id="MobiDB-lite"/>
    </source>
</evidence>
<feature type="active site" description="N6-GMP-lysine intermediate" evidence="14">
    <location>
        <position position="374"/>
    </location>
</feature>
<dbReference type="CDD" id="cd14502">
    <property type="entry name" value="RNA_5'-triphosphatase"/>
    <property type="match status" value="1"/>
</dbReference>
<dbReference type="PROSITE" id="PS50056">
    <property type="entry name" value="TYR_PHOSPHATASE_2"/>
    <property type="match status" value="1"/>
</dbReference>
<dbReference type="EC" id="2.7.7.50" evidence="2"/>
<dbReference type="Gene3D" id="2.40.50.140">
    <property type="entry name" value="Nucleic acid-binding proteins"/>
    <property type="match status" value="1"/>
</dbReference>
<dbReference type="InterPro" id="IPR000387">
    <property type="entry name" value="Tyr_Pase_dom"/>
</dbReference>
<gene>
    <name evidence="18" type="ORF">KSP39_PZI021355</name>
</gene>
<dbReference type="GO" id="GO:0140818">
    <property type="term" value="F:mRNA 5'-triphosphate monophosphatase activity"/>
    <property type="evidence" value="ECO:0007669"/>
    <property type="project" value="InterPro"/>
</dbReference>
<dbReference type="Pfam" id="PF03919">
    <property type="entry name" value="mRNA_cap_C"/>
    <property type="match status" value="1"/>
</dbReference>
<evidence type="ECO:0000256" key="7">
    <source>
        <dbReference type="ARBA" id="ARBA00022801"/>
    </source>
</evidence>
<evidence type="ECO:0000256" key="10">
    <source>
        <dbReference type="ARBA" id="ARBA00023134"/>
    </source>
</evidence>
<sequence>MDLNASPLPEEDEQPFQGEVDDEIFDQPAYESSVQTYHREREERRRRLKRDVRDEGPKQYPPCTRNDFLTQNKISKYAGKIRPIPQGWMDCPPVGHCLGGFIVPSKVPLDETYNDAVAPGSRYSSKQVMNYHRKHNQELGLVVDLTNTTRYYSSLEYTRLGIKYIKIACKGRGAVPDNESVNRFVYEVMQFIGRQKHSRKTVLVHCTHGHNRTGFMIVHYLVRTKFCSVTEALRDFGEARPPGIYKRDYIEALYSFYHESPEKIVCPSTPEWKRSSELDLNGEAVQDQDDDEDGDSSSYLHEQQLENGPITNDDVLGDAICYDEQEFLRQKCYSLFELNPTGKGTTQFPGSHPVSLNRDNLQLLRQRYYYPTWKADGTRYMMLIAPHGCYLIDRNFCFRRVQLRFPLKAEPLRPCFHQYTLIDGEMIIDAVPDIGLKRRYLAYDLIALNNQSVVKLPFSERWRLLEEEVIRPRNNEKKTIEREGKGNLTYRYEMEPFGVRRKDFWLLSTVGKLLKGFIPSLSHASDGLIFQGWDDAYVPRTHEGLLKWKYPEMNSVDFLFEIGTDNRQSVYLYERGKKKLMDNSRIAFKDDDDVHSYSGKIVECSWDQESGCWVCMRVRADKSTPNDINTYRKVMRSISDNITEEVLLNEISEIIHLPMYADRIEKAHQLQQRRR</sequence>
<dbReference type="PROSITE" id="PS00383">
    <property type="entry name" value="TYR_PHOSPHATASE_1"/>
    <property type="match status" value="1"/>
</dbReference>
<feature type="compositionally biased region" description="Acidic residues" evidence="16">
    <location>
        <begin position="9"/>
        <end position="25"/>
    </location>
</feature>
<dbReference type="InterPro" id="IPR029021">
    <property type="entry name" value="Prot-tyrosine_phosphatase-like"/>
</dbReference>
<dbReference type="InterPro" id="IPR000340">
    <property type="entry name" value="Dual-sp_phosphatase_cat-dom"/>
</dbReference>
<dbReference type="InterPro" id="IPR001339">
    <property type="entry name" value="mRNA_cap_enzyme_adenylation"/>
</dbReference>
<dbReference type="GO" id="GO:0004484">
    <property type="term" value="F:mRNA guanylyltransferase activity"/>
    <property type="evidence" value="ECO:0007669"/>
    <property type="project" value="UniProtKB-EC"/>
</dbReference>
<name>A0AAP0AYM8_9ASPA</name>
<comment type="catalytic activity">
    <reaction evidence="12">
        <text>a 5'-end diphospho-ribonucleoside in mRNA + GTP + H(+) = a 5'-end (5'-triphosphoguanosine)-ribonucleoside in mRNA + diphosphate</text>
        <dbReference type="Rhea" id="RHEA:67012"/>
        <dbReference type="Rhea" id="RHEA-COMP:17165"/>
        <dbReference type="Rhea" id="RHEA-COMP:17166"/>
        <dbReference type="ChEBI" id="CHEBI:15378"/>
        <dbReference type="ChEBI" id="CHEBI:33019"/>
        <dbReference type="ChEBI" id="CHEBI:37565"/>
        <dbReference type="ChEBI" id="CHEBI:167616"/>
        <dbReference type="ChEBI" id="CHEBI:167617"/>
        <dbReference type="EC" id="2.7.7.50"/>
    </reaction>
    <physiologicalReaction direction="left-to-right" evidence="12">
        <dbReference type="Rhea" id="RHEA:67013"/>
    </physiologicalReaction>
</comment>
<evidence type="ECO:0000256" key="1">
    <source>
        <dbReference type="ARBA" id="ARBA00004123"/>
    </source>
</evidence>
<dbReference type="Gene3D" id="3.30.470.30">
    <property type="entry name" value="DNA ligase/mRNA capping enzyme"/>
    <property type="match status" value="1"/>
</dbReference>
<comment type="caution">
    <text evidence="18">The sequence shown here is derived from an EMBL/GenBank/DDBJ whole genome shotgun (WGS) entry which is preliminary data.</text>
</comment>
<keyword evidence="9" id="KW-0506">mRNA capping</keyword>
<keyword evidence="5" id="KW-0548">Nucleotidyltransferase</keyword>
<evidence type="ECO:0000256" key="13">
    <source>
        <dbReference type="PIRSR" id="PIRSR036958-1"/>
    </source>
</evidence>
<evidence type="ECO:0000256" key="9">
    <source>
        <dbReference type="ARBA" id="ARBA00023042"/>
    </source>
</evidence>
<evidence type="ECO:0000256" key="3">
    <source>
        <dbReference type="ARBA" id="ARBA00022664"/>
    </source>
</evidence>
<dbReference type="SUPFAM" id="SSF50249">
    <property type="entry name" value="Nucleic acid-binding proteins"/>
    <property type="match status" value="1"/>
</dbReference>
<accession>A0AAP0AYM8</accession>
<dbReference type="EMBL" id="JBBWWQ010000019">
    <property type="protein sequence ID" value="KAK8919316.1"/>
    <property type="molecule type" value="Genomic_DNA"/>
</dbReference>
<dbReference type="GO" id="GO:0006370">
    <property type="term" value="P:7-methylguanosine mRNA capping"/>
    <property type="evidence" value="ECO:0007669"/>
    <property type="project" value="UniProtKB-KW"/>
</dbReference>
<feature type="domain" description="Tyrosine specific protein phosphatases" evidence="17">
    <location>
        <begin position="182"/>
        <end position="251"/>
    </location>
</feature>
<proteinExistence type="predicted"/>
<reference evidence="18 19" key="1">
    <citation type="journal article" date="2022" name="Nat. Plants">
        <title>Genomes of leafy and leafless Platanthera orchids illuminate the evolution of mycoheterotrophy.</title>
        <authorList>
            <person name="Li M.H."/>
            <person name="Liu K.W."/>
            <person name="Li Z."/>
            <person name="Lu H.C."/>
            <person name="Ye Q.L."/>
            <person name="Zhang D."/>
            <person name="Wang J.Y."/>
            <person name="Li Y.F."/>
            <person name="Zhong Z.M."/>
            <person name="Liu X."/>
            <person name="Yu X."/>
            <person name="Liu D.K."/>
            <person name="Tu X.D."/>
            <person name="Liu B."/>
            <person name="Hao Y."/>
            <person name="Liao X.Y."/>
            <person name="Jiang Y.T."/>
            <person name="Sun W.H."/>
            <person name="Chen J."/>
            <person name="Chen Y.Q."/>
            <person name="Ai Y."/>
            <person name="Zhai J.W."/>
            <person name="Wu S.S."/>
            <person name="Zhou Z."/>
            <person name="Hsiao Y.Y."/>
            <person name="Wu W.L."/>
            <person name="Chen Y.Y."/>
            <person name="Lin Y.F."/>
            <person name="Hsu J.L."/>
            <person name="Li C.Y."/>
            <person name="Wang Z.W."/>
            <person name="Zhao X."/>
            <person name="Zhong W.Y."/>
            <person name="Ma X.K."/>
            <person name="Ma L."/>
            <person name="Huang J."/>
            <person name="Chen G.Z."/>
            <person name="Huang M.Z."/>
            <person name="Huang L."/>
            <person name="Peng D.H."/>
            <person name="Luo Y.B."/>
            <person name="Zou S.Q."/>
            <person name="Chen S.P."/>
            <person name="Lan S."/>
            <person name="Tsai W.C."/>
            <person name="Van de Peer Y."/>
            <person name="Liu Z.J."/>
        </authorList>
    </citation>
    <scope>NUCLEOTIDE SEQUENCE [LARGE SCALE GENOMIC DNA]</scope>
    <source>
        <strain evidence="18">Lor287</strain>
    </source>
</reference>
<keyword evidence="4" id="KW-0808">Transferase</keyword>
<evidence type="ECO:0000256" key="5">
    <source>
        <dbReference type="ARBA" id="ARBA00022695"/>
    </source>
</evidence>
<feature type="binding site" evidence="15">
    <location>
        <begin position="617"/>
        <end position="622"/>
    </location>
    <ligand>
        <name>GTP</name>
        <dbReference type="ChEBI" id="CHEBI:37565"/>
    </ligand>
</feature>
<keyword evidence="11" id="KW-0539">Nucleus</keyword>
<keyword evidence="8" id="KW-0904">Protein phosphatase</keyword>
<feature type="compositionally biased region" description="Basic and acidic residues" evidence="16">
    <location>
        <begin position="37"/>
        <end position="57"/>
    </location>
</feature>
<evidence type="ECO:0000256" key="12">
    <source>
        <dbReference type="ARBA" id="ARBA00044624"/>
    </source>
</evidence>
<keyword evidence="19" id="KW-1185">Reference proteome</keyword>
<dbReference type="CDD" id="cd07895">
    <property type="entry name" value="Adenylation_mRNA_capping"/>
    <property type="match status" value="1"/>
</dbReference>
<dbReference type="InterPro" id="IPR051029">
    <property type="entry name" value="mRNA_Capping_Enz/RNA_Phosphat"/>
</dbReference>
<evidence type="ECO:0000256" key="11">
    <source>
        <dbReference type="ARBA" id="ARBA00023242"/>
    </source>
</evidence>
<dbReference type="PANTHER" id="PTHR10367:SF17">
    <property type="entry name" value="MRNA-CAPPING ENZYME"/>
    <property type="match status" value="1"/>
</dbReference>
<dbReference type="InterPro" id="IPR017074">
    <property type="entry name" value="mRNA_cap_enz_bifunc"/>
</dbReference>
<dbReference type="SMART" id="SM00195">
    <property type="entry name" value="DSPc"/>
    <property type="match status" value="1"/>
</dbReference>
<feature type="binding site" evidence="15">
    <location>
        <begin position="423"/>
        <end position="425"/>
    </location>
    <ligand>
        <name>GTP</name>
        <dbReference type="ChEBI" id="CHEBI:37565"/>
    </ligand>
</feature>
<dbReference type="PANTHER" id="PTHR10367">
    <property type="entry name" value="MRNA-CAPPING ENZYME"/>
    <property type="match status" value="1"/>
</dbReference>
<dbReference type="Pfam" id="PF01331">
    <property type="entry name" value="mRNA_cap_enzyme"/>
    <property type="match status" value="1"/>
</dbReference>
<dbReference type="GO" id="GO:0005524">
    <property type="term" value="F:ATP binding"/>
    <property type="evidence" value="ECO:0007669"/>
    <property type="project" value="InterPro"/>
</dbReference>
<evidence type="ECO:0000256" key="14">
    <source>
        <dbReference type="PIRSR" id="PIRSR036958-2"/>
    </source>
</evidence>
<dbReference type="GO" id="GO:0005634">
    <property type="term" value="C:nucleus"/>
    <property type="evidence" value="ECO:0007669"/>
    <property type="project" value="UniProtKB-SubCell"/>
</dbReference>
<keyword evidence="3" id="KW-0507">mRNA processing</keyword>
<evidence type="ECO:0000256" key="6">
    <source>
        <dbReference type="ARBA" id="ARBA00022741"/>
    </source>
</evidence>
<dbReference type="FunFam" id="2.40.50.140:FF:000188">
    <property type="entry name" value="mRNA capping enzyme family protein"/>
    <property type="match status" value="1"/>
</dbReference>
<dbReference type="InterPro" id="IPR016130">
    <property type="entry name" value="Tyr_Pase_AS"/>
</dbReference>
<evidence type="ECO:0000256" key="8">
    <source>
        <dbReference type="ARBA" id="ARBA00022912"/>
    </source>
</evidence>
<dbReference type="InterPro" id="IPR020422">
    <property type="entry name" value="TYR_PHOSPHATASE_DUAL_dom"/>
</dbReference>
<dbReference type="FunFam" id="3.90.190.10:FF:000055">
    <property type="entry name" value="mRNA capping enzyme family protein"/>
    <property type="match status" value="1"/>
</dbReference>
<evidence type="ECO:0000313" key="18">
    <source>
        <dbReference type="EMBL" id="KAK8919316.1"/>
    </source>
</evidence>
<feature type="active site" description="Phosphocysteine intermediate" evidence="13">
    <location>
        <position position="206"/>
    </location>
</feature>
<feature type="binding site" evidence="15">
    <location>
        <begin position="547"/>
        <end position="549"/>
    </location>
    <ligand>
        <name>GTP</name>
        <dbReference type="ChEBI" id="CHEBI:37565"/>
    </ligand>
</feature>
<keyword evidence="7" id="KW-0378">Hydrolase</keyword>
<evidence type="ECO:0000259" key="17">
    <source>
        <dbReference type="PROSITE" id="PS50056"/>
    </source>
</evidence>
<dbReference type="PIRSF" id="PIRSF036958">
    <property type="entry name" value="mRNA_capping_HCE"/>
    <property type="match status" value="1"/>
</dbReference>
<dbReference type="SUPFAM" id="SSF52799">
    <property type="entry name" value="(Phosphotyrosine protein) phosphatases II"/>
    <property type="match status" value="1"/>
</dbReference>
<feature type="binding site" evidence="15">
    <location>
        <position position="379"/>
    </location>
    <ligand>
        <name>GTP</name>
        <dbReference type="ChEBI" id="CHEBI:37565"/>
    </ligand>
</feature>
<dbReference type="GO" id="GO:0004721">
    <property type="term" value="F:phosphoprotein phosphatase activity"/>
    <property type="evidence" value="ECO:0007669"/>
    <property type="project" value="UniProtKB-KW"/>
</dbReference>
<evidence type="ECO:0000256" key="2">
    <source>
        <dbReference type="ARBA" id="ARBA00012475"/>
    </source>
</evidence>
<dbReference type="SUPFAM" id="SSF56091">
    <property type="entry name" value="DNA ligase/mRNA capping enzyme, catalytic domain"/>
    <property type="match status" value="1"/>
</dbReference>
<evidence type="ECO:0000256" key="15">
    <source>
        <dbReference type="PIRSR" id="PIRSR036958-3"/>
    </source>
</evidence>
<comment type="subcellular location">
    <subcellularLocation>
        <location evidence="1">Nucleus</location>
    </subcellularLocation>
</comment>
<dbReference type="InterPro" id="IPR012340">
    <property type="entry name" value="NA-bd_OB-fold"/>
</dbReference>
<dbReference type="FunFam" id="3.30.470.30:FF:000005">
    <property type="entry name" value="mRNA capping enzyme, putative"/>
    <property type="match status" value="1"/>
</dbReference>
<dbReference type="Proteomes" id="UP001418222">
    <property type="component" value="Unassembled WGS sequence"/>
</dbReference>
<dbReference type="InterPro" id="IPR013846">
    <property type="entry name" value="mRNA_cap_enzyme_C"/>
</dbReference>
<protein>
    <recommendedName>
        <fullName evidence="2">mRNA guanylyltransferase</fullName>
        <ecNumber evidence="2">2.7.7.50</ecNumber>
    </recommendedName>
</protein>
<feature type="binding site" evidence="15">
    <location>
        <position position="394"/>
    </location>
    <ligand>
        <name>GTP</name>
        <dbReference type="ChEBI" id="CHEBI:37565"/>
    </ligand>
</feature>
<dbReference type="Gene3D" id="3.90.190.10">
    <property type="entry name" value="Protein tyrosine phosphatase superfamily"/>
    <property type="match status" value="1"/>
</dbReference>
<keyword evidence="10 15" id="KW-0342">GTP-binding</keyword>
<keyword evidence="6 15" id="KW-0547">Nucleotide-binding</keyword>
<evidence type="ECO:0000313" key="19">
    <source>
        <dbReference type="Proteomes" id="UP001418222"/>
    </source>
</evidence>
<evidence type="ECO:0000256" key="4">
    <source>
        <dbReference type="ARBA" id="ARBA00022679"/>
    </source>
</evidence>
<feature type="region of interest" description="Disordered" evidence="16">
    <location>
        <begin position="1"/>
        <end position="63"/>
    </location>
</feature>
<dbReference type="AlphaFoldDB" id="A0AAP0AYM8"/>
<organism evidence="18 19">
    <name type="scientific">Platanthera zijinensis</name>
    <dbReference type="NCBI Taxonomy" id="2320716"/>
    <lineage>
        <taxon>Eukaryota</taxon>
        <taxon>Viridiplantae</taxon>
        <taxon>Streptophyta</taxon>
        <taxon>Embryophyta</taxon>
        <taxon>Tracheophyta</taxon>
        <taxon>Spermatophyta</taxon>
        <taxon>Magnoliopsida</taxon>
        <taxon>Liliopsida</taxon>
        <taxon>Asparagales</taxon>
        <taxon>Orchidaceae</taxon>
        <taxon>Orchidoideae</taxon>
        <taxon>Orchideae</taxon>
        <taxon>Orchidinae</taxon>
        <taxon>Platanthera</taxon>
    </lineage>
</organism>
<dbReference type="Pfam" id="PF00782">
    <property type="entry name" value="DSPc"/>
    <property type="match status" value="1"/>
</dbReference>
<dbReference type="GO" id="GO:0005525">
    <property type="term" value="F:GTP binding"/>
    <property type="evidence" value="ECO:0007669"/>
    <property type="project" value="UniProtKB-KW"/>
</dbReference>